<dbReference type="Proteomes" id="UP000033434">
    <property type="component" value="Unassembled WGS sequence"/>
</dbReference>
<evidence type="ECO:0000256" key="1">
    <source>
        <dbReference type="SAM" id="MobiDB-lite"/>
    </source>
</evidence>
<dbReference type="EMBL" id="AUXW01000138">
    <property type="protein sequence ID" value="KKE84202.1"/>
    <property type="molecule type" value="Genomic_DNA"/>
</dbReference>
<dbReference type="PATRIC" id="fig|1129367.4.peg.1758"/>
<evidence type="ECO:0000313" key="2">
    <source>
        <dbReference type="EMBL" id="KKE84202.1"/>
    </source>
</evidence>
<comment type="caution">
    <text evidence="2">The sequence shown here is derived from an EMBL/GenBank/DDBJ whole genome shotgun (WGS) entry which is preliminary data.</text>
</comment>
<proteinExistence type="predicted"/>
<evidence type="ECO:0000313" key="3">
    <source>
        <dbReference type="Proteomes" id="UP000033434"/>
    </source>
</evidence>
<feature type="region of interest" description="Disordered" evidence="1">
    <location>
        <begin position="19"/>
        <end position="41"/>
    </location>
</feature>
<dbReference type="AlphaFoldDB" id="A0A0F6ADA3"/>
<name>A0A0F6ADA3_9GAMM</name>
<dbReference type="RefSeq" id="WP_256370525.1">
    <property type="nucleotide sequence ID" value="NZ_AUXW01000138.1"/>
</dbReference>
<protein>
    <submittedName>
        <fullName evidence="2">Uncharacterized protein</fullName>
    </submittedName>
</protein>
<reference evidence="2 3" key="1">
    <citation type="journal article" date="2015" name="BMC Genomics">
        <title>Genome mining reveals unlocked bioactive potential of marine Gram-negative bacteria.</title>
        <authorList>
            <person name="Machado H."/>
            <person name="Sonnenschein E.C."/>
            <person name="Melchiorsen J."/>
            <person name="Gram L."/>
        </authorList>
    </citation>
    <scope>NUCLEOTIDE SEQUENCE [LARGE SCALE GENOMIC DNA]</scope>
    <source>
        <strain evidence="2 3">S4054</strain>
    </source>
</reference>
<accession>A0A0F6ADA3</accession>
<sequence>MHQNIEIKDLKLVVVVSNSGGNPGSPPANTLIIKDREKVAG</sequence>
<gene>
    <name evidence="2" type="ORF">N479_09900</name>
</gene>
<organism evidence="2 3">
    <name type="scientific">Pseudoalteromonas luteoviolacea S4054</name>
    <dbReference type="NCBI Taxonomy" id="1129367"/>
    <lineage>
        <taxon>Bacteria</taxon>
        <taxon>Pseudomonadati</taxon>
        <taxon>Pseudomonadota</taxon>
        <taxon>Gammaproteobacteria</taxon>
        <taxon>Alteromonadales</taxon>
        <taxon>Pseudoalteromonadaceae</taxon>
        <taxon>Pseudoalteromonas</taxon>
    </lineage>
</organism>